<sequence>MTIDYNMFHLPAEIDLLFDNKKLDILKYLGILYHSKVNFRKRKLNFEQLLYYNSLLYAENKEYDIPLIYKYLKDKKRTNKIIINLENLGFIQIQGDIYTSTNKLKISITKKGIEEIDSWESENVKMQLEKIYIIMKNYPYDNKSIKFKDLLYEGEH</sequence>
<gene>
    <name evidence="1" type="ORF">KCX74_15700</name>
</gene>
<name>A0A941IDU7_9BACI</name>
<dbReference type="Proteomes" id="UP000675284">
    <property type="component" value="Unassembled WGS sequence"/>
</dbReference>
<accession>A0A941IDU7</accession>
<keyword evidence="2" id="KW-1185">Reference proteome</keyword>
<dbReference type="RefSeq" id="WP_166530744.1">
    <property type="nucleotide sequence ID" value="NZ_JAGSOT010000056.1"/>
</dbReference>
<dbReference type="AlphaFoldDB" id="A0A941IDU7"/>
<evidence type="ECO:0000313" key="2">
    <source>
        <dbReference type="Proteomes" id="UP000675284"/>
    </source>
</evidence>
<comment type="caution">
    <text evidence="1">The sequence shown here is derived from an EMBL/GenBank/DDBJ whole genome shotgun (WGS) entry which is preliminary data.</text>
</comment>
<organism evidence="1 2">
    <name type="scientific">Virgibacillus salarius</name>
    <dbReference type="NCBI Taxonomy" id="447199"/>
    <lineage>
        <taxon>Bacteria</taxon>
        <taxon>Bacillati</taxon>
        <taxon>Bacillota</taxon>
        <taxon>Bacilli</taxon>
        <taxon>Bacillales</taxon>
        <taxon>Bacillaceae</taxon>
        <taxon>Virgibacillus</taxon>
    </lineage>
</organism>
<protein>
    <submittedName>
        <fullName evidence="1">Uncharacterized protein</fullName>
    </submittedName>
</protein>
<reference evidence="1" key="1">
    <citation type="submission" date="2021-04" db="EMBL/GenBank/DDBJ databases">
        <title>Isolation and polyphasic classification of algal microorganism.</title>
        <authorList>
            <person name="Wang S."/>
        </authorList>
    </citation>
    <scope>NUCLEOTIDE SEQUENCE</scope>
    <source>
        <strain evidence="1">720a</strain>
    </source>
</reference>
<evidence type="ECO:0000313" key="1">
    <source>
        <dbReference type="EMBL" id="MBR7797475.1"/>
    </source>
</evidence>
<dbReference type="EMBL" id="JAGSOT010000056">
    <property type="protein sequence ID" value="MBR7797475.1"/>
    <property type="molecule type" value="Genomic_DNA"/>
</dbReference>
<proteinExistence type="predicted"/>